<dbReference type="Pfam" id="PF13379">
    <property type="entry name" value="NMT1_2"/>
    <property type="match status" value="1"/>
</dbReference>
<feature type="signal peptide" evidence="1">
    <location>
        <begin position="1"/>
        <end position="21"/>
    </location>
</feature>
<feature type="chain" id="PRO_5039366554" evidence="1">
    <location>
        <begin position="22"/>
        <end position="371"/>
    </location>
</feature>
<protein>
    <submittedName>
        <fullName evidence="2">Putative ABC-type nitrate/sulfonate/bicarbonate transport systems, periplasmic components</fullName>
    </submittedName>
</protein>
<dbReference type="PANTHER" id="PTHR30024">
    <property type="entry name" value="ALIPHATIC SULFONATES-BINDING PROTEIN-RELATED"/>
    <property type="match status" value="1"/>
</dbReference>
<dbReference type="PANTHER" id="PTHR30024:SF42">
    <property type="entry name" value="ALIPHATIC SULFONATES-BINDING PROTEIN-RELATED"/>
    <property type="match status" value="1"/>
</dbReference>
<organism evidence="2 3">
    <name type="scientific">Syntrophaceticus schinkii</name>
    <dbReference type="NCBI Taxonomy" id="499207"/>
    <lineage>
        <taxon>Bacteria</taxon>
        <taxon>Bacillati</taxon>
        <taxon>Bacillota</taxon>
        <taxon>Clostridia</taxon>
        <taxon>Thermoanaerobacterales</taxon>
        <taxon>Thermoanaerobacterales Family III. Incertae Sedis</taxon>
        <taxon>Syntrophaceticus</taxon>
    </lineage>
</organism>
<dbReference type="AlphaFoldDB" id="A0A0B7MGG7"/>
<dbReference type="Proteomes" id="UP000046155">
    <property type="component" value="Unassembled WGS sequence"/>
</dbReference>
<evidence type="ECO:0000313" key="3">
    <source>
        <dbReference type="Proteomes" id="UP000046155"/>
    </source>
</evidence>
<name>A0A0B7MGG7_9FIRM</name>
<dbReference type="PROSITE" id="PS51257">
    <property type="entry name" value="PROKAR_LIPOPROTEIN"/>
    <property type="match status" value="1"/>
</dbReference>
<dbReference type="Gene3D" id="3.40.190.10">
    <property type="entry name" value="Periplasmic binding protein-like II"/>
    <property type="match status" value="1"/>
</dbReference>
<keyword evidence="3" id="KW-1185">Reference proteome</keyword>
<reference evidence="3" key="1">
    <citation type="submission" date="2015-01" db="EMBL/GenBank/DDBJ databases">
        <authorList>
            <person name="Manzoor Shahid"/>
            <person name="Zubair Saima"/>
        </authorList>
    </citation>
    <scope>NUCLEOTIDE SEQUENCE [LARGE SCALE GENOMIC DNA]</scope>
    <source>
        <strain evidence="3">Sp3</strain>
    </source>
</reference>
<proteinExistence type="predicted"/>
<gene>
    <name evidence="2" type="ORF">SSCH_390018</name>
</gene>
<evidence type="ECO:0000313" key="2">
    <source>
        <dbReference type="EMBL" id="CEO89175.1"/>
    </source>
</evidence>
<accession>A0A0B7MGG7</accession>
<evidence type="ECO:0000256" key="1">
    <source>
        <dbReference type="SAM" id="SignalP"/>
    </source>
</evidence>
<sequence length="371" mass="40333">MKKIFAMVLMLTMLFSLCGCGGNETGSSDAQIPMSVAYGNDLHCCLLNVAMKDVEAFADKTMRINPVSESQFELIKNDKAIAKFNVITGKTGAECATMMGQGHLDFCFCSNSAMQSAYDVGTDVKILSPLQGGGVSIVMGPEVSFYGYDDLKKYIEDSPTPFKFGYPSAISGPRILCESMFKDAGFKVTEDPGDMSADVLMVDLKGFQNLLGSIRSGAVDAWAGTSPAQENAVAQGMGKIVLKLEDFPPQGQWTNFPCCVLAGTNKAVEEYPEVTEALVSVVVDCIDYANADREKFAEINSALIGVEKDVILASNIVYTSEPSQEWVDGIEKYFNAIKNLGKFTDRLKDANYDTVKNELFEFSFVEKANAH</sequence>
<keyword evidence="1" id="KW-0732">Signal</keyword>
<dbReference type="EMBL" id="CDRZ01000235">
    <property type="protein sequence ID" value="CEO89175.1"/>
    <property type="molecule type" value="Genomic_DNA"/>
</dbReference>
<dbReference type="SUPFAM" id="SSF53850">
    <property type="entry name" value="Periplasmic binding protein-like II"/>
    <property type="match status" value="1"/>
</dbReference>
<dbReference type="RefSeq" id="WP_044665188.1">
    <property type="nucleotide sequence ID" value="NZ_CDRZ01000235.1"/>
</dbReference>